<evidence type="ECO:0000313" key="1">
    <source>
        <dbReference type="EMBL" id="EPN44189.1"/>
    </source>
</evidence>
<feature type="non-terminal residue" evidence="1">
    <location>
        <position position="26"/>
    </location>
</feature>
<reference evidence="1 2" key="1">
    <citation type="journal article" date="2013" name="PLoS Pathog.">
        <title>Genomic analysis of the Kiwifruit pathogen Pseudomonas syringae pv. actinidiae provides insight into the origins of an emergent plant disease.</title>
        <authorList>
            <person name="McCann H.C."/>
            <person name="Rikkerink E.H."/>
            <person name="Bertels F."/>
            <person name="Fiers M."/>
            <person name="Lu A."/>
            <person name="Rees-George J."/>
            <person name="Andersen M.T."/>
            <person name="Gleave A.P."/>
            <person name="Haubold B."/>
            <person name="Wohlers M.W."/>
            <person name="Guttman D.S."/>
            <person name="Wang P.W."/>
            <person name="Straub C."/>
            <person name="Vanneste J.L."/>
            <person name="Rainey P.B."/>
            <person name="Templeton M.D."/>
        </authorList>
    </citation>
    <scope>NUCLEOTIDE SEQUENCE [LARGE SCALE GENOMIC DNA]</scope>
    <source>
        <strain evidence="1 2">ICMP 19096</strain>
    </source>
</reference>
<name>A0A656JPP0_PSESF</name>
<protein>
    <submittedName>
        <fullName evidence="1">Peptidase S9, prolyl oligopeptidase active site region</fullName>
    </submittedName>
</protein>
<dbReference type="Proteomes" id="UP000018849">
    <property type="component" value="Unassembled WGS sequence"/>
</dbReference>
<comment type="caution">
    <text evidence="1">The sequence shown here is derived from an EMBL/GenBank/DDBJ whole genome shotgun (WGS) entry which is preliminary data.</text>
</comment>
<sequence length="26" mass="2927">MYEYGGGSFCLADDAVVFVNERDQQL</sequence>
<dbReference type="EMBL" id="AOKF01002909">
    <property type="protein sequence ID" value="EPN44189.1"/>
    <property type="molecule type" value="Genomic_DNA"/>
</dbReference>
<accession>A0A656JPP0</accession>
<gene>
    <name evidence="1" type="ORF">A245_33973</name>
</gene>
<dbReference type="AlphaFoldDB" id="A0A656JPP0"/>
<proteinExistence type="predicted"/>
<organism evidence="1 2">
    <name type="scientific">Pseudomonas syringae pv. actinidiae ICMP 19096</name>
    <dbReference type="NCBI Taxonomy" id="1194405"/>
    <lineage>
        <taxon>Bacteria</taxon>
        <taxon>Pseudomonadati</taxon>
        <taxon>Pseudomonadota</taxon>
        <taxon>Gammaproteobacteria</taxon>
        <taxon>Pseudomonadales</taxon>
        <taxon>Pseudomonadaceae</taxon>
        <taxon>Pseudomonas</taxon>
        <taxon>Pseudomonas syringae</taxon>
    </lineage>
</organism>
<evidence type="ECO:0000313" key="2">
    <source>
        <dbReference type="Proteomes" id="UP000018849"/>
    </source>
</evidence>